<evidence type="ECO:0000313" key="2">
    <source>
        <dbReference type="Proteomes" id="UP001224418"/>
    </source>
</evidence>
<keyword evidence="2" id="KW-1185">Reference proteome</keyword>
<gene>
    <name evidence="1" type="ORF">QOZ93_000051</name>
</gene>
<sequence>MEKDKIKVDVYYGKESLEKIVDELIDERIDKLSRRLKKTSSLLEGEDIDE</sequence>
<reference evidence="1 2" key="1">
    <citation type="submission" date="2023-07" db="EMBL/GenBank/DDBJ databases">
        <title>Genomic Encyclopedia of Type Strains, Phase IV (KMG-IV): sequencing the most valuable type-strain genomes for metagenomic binning, comparative biology and taxonomic classification.</title>
        <authorList>
            <person name="Goeker M."/>
        </authorList>
    </citation>
    <scope>NUCLEOTIDE SEQUENCE [LARGE SCALE GENOMIC DNA]</scope>
    <source>
        <strain evidence="1 2">DSM 1400</strain>
    </source>
</reference>
<evidence type="ECO:0000313" key="1">
    <source>
        <dbReference type="EMBL" id="MDQ0478350.1"/>
    </source>
</evidence>
<proteinExistence type="predicted"/>
<dbReference type="EMBL" id="JAUSWN010000001">
    <property type="protein sequence ID" value="MDQ0478350.1"/>
    <property type="molecule type" value="Genomic_DNA"/>
</dbReference>
<name>A0ABU0JMR4_HATLI</name>
<dbReference type="Proteomes" id="UP001224418">
    <property type="component" value="Unassembled WGS sequence"/>
</dbReference>
<accession>A0ABU0JMR4</accession>
<organism evidence="1 2">
    <name type="scientific">Hathewaya limosa</name>
    <name type="common">Clostridium limosum</name>
    <dbReference type="NCBI Taxonomy" id="1536"/>
    <lineage>
        <taxon>Bacteria</taxon>
        <taxon>Bacillati</taxon>
        <taxon>Bacillota</taxon>
        <taxon>Clostridia</taxon>
        <taxon>Eubacteriales</taxon>
        <taxon>Clostridiaceae</taxon>
        <taxon>Hathewaya</taxon>
    </lineage>
</organism>
<dbReference type="RefSeq" id="WP_162630413.1">
    <property type="nucleotide sequence ID" value="NZ_BAAACJ010000024.1"/>
</dbReference>
<comment type="caution">
    <text evidence="1">The sequence shown here is derived from an EMBL/GenBank/DDBJ whole genome shotgun (WGS) entry which is preliminary data.</text>
</comment>
<protein>
    <submittedName>
        <fullName evidence="1">tRNA G10 N-methylase Trm11</fullName>
    </submittedName>
</protein>